<sequence length="196" mass="20900">MLYSQASTLLLLAAFVVGPTTLVCSEGHGEPGVLRANTHLEAQVASLDGTPLLFSFAGLKPLTSYEVRVSYPATTPAIIHLRLAAGELHRGQSRRLLDTEKLIFSTDASGNAQGIPDALVELRATGRFVHRDGPGAGPKRLVFNIVCQELLLGAVPTDTLPAIFACVLLVVAGWSCAPYFSGRVVPRLLSWVLEGR</sequence>
<dbReference type="FunCoup" id="A0A2K3D6E4">
    <property type="interactions" value="94"/>
</dbReference>
<evidence type="ECO:0000256" key="1">
    <source>
        <dbReference type="SAM" id="SignalP"/>
    </source>
</evidence>
<dbReference type="RefSeq" id="XP_042919066.1">
    <property type="nucleotide sequence ID" value="XM_043068914.1"/>
</dbReference>
<keyword evidence="1" id="KW-0732">Signal</keyword>
<dbReference type="OMA" id="ICTMCDE"/>
<gene>
    <name evidence="2" type="ORF">CHLRE_12g547734v5</name>
</gene>
<evidence type="ECO:0000313" key="3">
    <source>
        <dbReference type="Proteomes" id="UP000006906"/>
    </source>
</evidence>
<dbReference type="Proteomes" id="UP000006906">
    <property type="component" value="Chromosome 12"/>
</dbReference>
<feature type="signal peptide" evidence="1">
    <location>
        <begin position="1"/>
        <end position="25"/>
    </location>
</feature>
<feature type="chain" id="PRO_5014461816" evidence="1">
    <location>
        <begin position="26"/>
        <end position="196"/>
    </location>
</feature>
<dbReference type="PANTHER" id="PTHR35465:SF1">
    <property type="entry name" value="PHOSPHATIDYLINOSITOL-GLYCAN BIOSYNTHESIS CLASS X PROTEIN"/>
    <property type="match status" value="1"/>
</dbReference>
<evidence type="ECO:0000313" key="2">
    <source>
        <dbReference type="EMBL" id="PNW76102.1"/>
    </source>
</evidence>
<name>A0A2K3D6E4_CHLRE</name>
<dbReference type="AlphaFoldDB" id="A0A2K3D6E4"/>
<dbReference type="InParanoid" id="A0A2K3D6E4"/>
<keyword evidence="3" id="KW-1185">Reference proteome</keyword>
<organism evidence="2 3">
    <name type="scientific">Chlamydomonas reinhardtii</name>
    <name type="common">Chlamydomonas smithii</name>
    <dbReference type="NCBI Taxonomy" id="3055"/>
    <lineage>
        <taxon>Eukaryota</taxon>
        <taxon>Viridiplantae</taxon>
        <taxon>Chlorophyta</taxon>
        <taxon>core chlorophytes</taxon>
        <taxon>Chlorophyceae</taxon>
        <taxon>CS clade</taxon>
        <taxon>Chlamydomonadales</taxon>
        <taxon>Chlamydomonadaceae</taxon>
        <taxon>Chlamydomonas</taxon>
    </lineage>
</organism>
<proteinExistence type="predicted"/>
<dbReference type="OrthoDB" id="3360032at2759"/>
<dbReference type="EMBL" id="CM008973">
    <property type="protein sequence ID" value="PNW76102.1"/>
    <property type="molecule type" value="Genomic_DNA"/>
</dbReference>
<protein>
    <submittedName>
        <fullName evidence="2">Uncharacterized protein</fullName>
    </submittedName>
</protein>
<dbReference type="KEGG" id="cre:CHLRE_12g547734v5"/>
<dbReference type="GeneID" id="66055773"/>
<dbReference type="PANTHER" id="PTHR35465">
    <property type="entry name" value="CAVEOLIN-1 PROTEIN"/>
    <property type="match status" value="1"/>
</dbReference>
<accession>A0A2K3D6E4</accession>
<dbReference type="Gramene" id="PNW76102">
    <property type="protein sequence ID" value="PNW76102"/>
    <property type="gene ID" value="CHLRE_12g547734v5"/>
</dbReference>
<reference evidence="2 3" key="1">
    <citation type="journal article" date="2007" name="Science">
        <title>The Chlamydomonas genome reveals the evolution of key animal and plant functions.</title>
        <authorList>
            <person name="Merchant S.S."/>
            <person name="Prochnik S.E."/>
            <person name="Vallon O."/>
            <person name="Harris E.H."/>
            <person name="Karpowicz S.J."/>
            <person name="Witman G.B."/>
            <person name="Terry A."/>
            <person name="Salamov A."/>
            <person name="Fritz-Laylin L.K."/>
            <person name="Marechal-Drouard L."/>
            <person name="Marshall W.F."/>
            <person name="Qu L.H."/>
            <person name="Nelson D.R."/>
            <person name="Sanderfoot A.A."/>
            <person name="Spalding M.H."/>
            <person name="Kapitonov V.V."/>
            <person name="Ren Q."/>
            <person name="Ferris P."/>
            <person name="Lindquist E."/>
            <person name="Shapiro H."/>
            <person name="Lucas S.M."/>
            <person name="Grimwood J."/>
            <person name="Schmutz J."/>
            <person name="Cardol P."/>
            <person name="Cerutti H."/>
            <person name="Chanfreau G."/>
            <person name="Chen C.L."/>
            <person name="Cognat V."/>
            <person name="Croft M.T."/>
            <person name="Dent R."/>
            <person name="Dutcher S."/>
            <person name="Fernandez E."/>
            <person name="Fukuzawa H."/>
            <person name="Gonzalez-Ballester D."/>
            <person name="Gonzalez-Halphen D."/>
            <person name="Hallmann A."/>
            <person name="Hanikenne M."/>
            <person name="Hippler M."/>
            <person name="Inwood W."/>
            <person name="Jabbari K."/>
            <person name="Kalanon M."/>
            <person name="Kuras R."/>
            <person name="Lefebvre P.A."/>
            <person name="Lemaire S.D."/>
            <person name="Lobanov A.V."/>
            <person name="Lohr M."/>
            <person name="Manuell A."/>
            <person name="Meier I."/>
            <person name="Mets L."/>
            <person name="Mittag M."/>
            <person name="Mittelmeier T."/>
            <person name="Moroney J.V."/>
            <person name="Moseley J."/>
            <person name="Napoli C."/>
            <person name="Nedelcu A.M."/>
            <person name="Niyogi K."/>
            <person name="Novoselov S.V."/>
            <person name="Paulsen I.T."/>
            <person name="Pazour G."/>
            <person name="Purton S."/>
            <person name="Ral J.P."/>
            <person name="Riano-Pachon D.M."/>
            <person name="Riekhof W."/>
            <person name="Rymarquis L."/>
            <person name="Schroda M."/>
            <person name="Stern D."/>
            <person name="Umen J."/>
            <person name="Willows R."/>
            <person name="Wilson N."/>
            <person name="Zimmer S.L."/>
            <person name="Allmer J."/>
            <person name="Balk J."/>
            <person name="Bisova K."/>
            <person name="Chen C.J."/>
            <person name="Elias M."/>
            <person name="Gendler K."/>
            <person name="Hauser C."/>
            <person name="Lamb M.R."/>
            <person name="Ledford H."/>
            <person name="Long J.C."/>
            <person name="Minagawa J."/>
            <person name="Page M.D."/>
            <person name="Pan J."/>
            <person name="Pootakham W."/>
            <person name="Roje S."/>
            <person name="Rose A."/>
            <person name="Stahlberg E."/>
            <person name="Terauchi A.M."/>
            <person name="Yang P."/>
            <person name="Ball S."/>
            <person name="Bowler C."/>
            <person name="Dieckmann C.L."/>
            <person name="Gladyshev V.N."/>
            <person name="Green P."/>
            <person name="Jorgensen R."/>
            <person name="Mayfield S."/>
            <person name="Mueller-Roeber B."/>
            <person name="Rajamani S."/>
            <person name="Sayre R.T."/>
            <person name="Brokstein P."/>
            <person name="Dubchak I."/>
            <person name="Goodstein D."/>
            <person name="Hornick L."/>
            <person name="Huang Y.W."/>
            <person name="Jhaveri J."/>
            <person name="Luo Y."/>
            <person name="Martinez D."/>
            <person name="Ngau W.C."/>
            <person name="Otillar B."/>
            <person name="Poliakov A."/>
            <person name="Porter A."/>
            <person name="Szajkowski L."/>
            <person name="Werner G."/>
            <person name="Zhou K."/>
            <person name="Grigoriev I.V."/>
            <person name="Rokhsar D.S."/>
            <person name="Grossman A.R."/>
        </authorList>
    </citation>
    <scope>NUCLEOTIDE SEQUENCE [LARGE SCALE GENOMIC DNA]</scope>
    <source>
        <strain evidence="3">CC-503</strain>
    </source>
</reference>